<dbReference type="SUPFAM" id="SSF53448">
    <property type="entry name" value="Nucleotide-diphospho-sugar transferases"/>
    <property type="match status" value="1"/>
</dbReference>
<sequence>MNELVSVVFTSYNHVEYLEQALNSILEQTYSNLELIIVDDCSTDGSRDVLKKYTDHPKVSLHLLEKNTGSYVKASNYGVKYAKGTYLLFAQCDDFAAPAQIEKLVNAITQHKGLGVAYSKSNLVDEKGAVFANDYDGREKSFRVKCSQDSVITGQEMTDFLFYSCVIPNLSAALIKRELYTGDAVLSEKYLVAADWSLWLEMAQKTDFYYLNEPLNNFRQHATTIRNQVKLTTQVMEIYQIFYNYGARYPLSAGSRRKMKSGAGGTWGWYYFNSPGIWIKSFASLFRKTFSFEKMNLLFLASGTLKIVKEHFSRGKKSAVATNG</sequence>
<dbReference type="InterPro" id="IPR029044">
    <property type="entry name" value="Nucleotide-diphossugar_trans"/>
</dbReference>
<dbReference type="Pfam" id="PF00535">
    <property type="entry name" value="Glycos_transf_2"/>
    <property type="match status" value="1"/>
</dbReference>
<dbReference type="RefSeq" id="WP_106526207.1">
    <property type="nucleotide sequence ID" value="NZ_PYAW01000001.1"/>
</dbReference>
<dbReference type="PANTHER" id="PTHR22916">
    <property type="entry name" value="GLYCOSYLTRANSFERASE"/>
    <property type="match status" value="1"/>
</dbReference>
<dbReference type="PANTHER" id="PTHR22916:SF3">
    <property type="entry name" value="UDP-GLCNAC:BETAGAL BETA-1,3-N-ACETYLGLUCOSAMINYLTRANSFERASE-LIKE PROTEIN 1"/>
    <property type="match status" value="1"/>
</dbReference>
<accession>A0A2P8HRW5</accession>
<keyword evidence="2" id="KW-0808">Transferase</keyword>
<dbReference type="OrthoDB" id="9815829at2"/>
<feature type="domain" description="Glycosyltransferase 2-like" evidence="1">
    <location>
        <begin position="6"/>
        <end position="114"/>
    </location>
</feature>
<dbReference type="GO" id="GO:0016758">
    <property type="term" value="F:hexosyltransferase activity"/>
    <property type="evidence" value="ECO:0007669"/>
    <property type="project" value="UniProtKB-ARBA"/>
</dbReference>
<evidence type="ECO:0000259" key="1">
    <source>
        <dbReference type="Pfam" id="PF00535"/>
    </source>
</evidence>
<dbReference type="Gene3D" id="3.90.550.10">
    <property type="entry name" value="Spore Coat Polysaccharide Biosynthesis Protein SpsA, Chain A"/>
    <property type="match status" value="1"/>
</dbReference>
<comment type="caution">
    <text evidence="2">The sequence shown here is derived from an EMBL/GenBank/DDBJ whole genome shotgun (WGS) entry which is preliminary data.</text>
</comment>
<organism evidence="2 3">
    <name type="scientific">Chitinophaga niastensis</name>
    <dbReference type="NCBI Taxonomy" id="536980"/>
    <lineage>
        <taxon>Bacteria</taxon>
        <taxon>Pseudomonadati</taxon>
        <taxon>Bacteroidota</taxon>
        <taxon>Chitinophagia</taxon>
        <taxon>Chitinophagales</taxon>
        <taxon>Chitinophagaceae</taxon>
        <taxon>Chitinophaga</taxon>
    </lineage>
</organism>
<proteinExistence type="predicted"/>
<evidence type="ECO:0000313" key="3">
    <source>
        <dbReference type="Proteomes" id="UP000240971"/>
    </source>
</evidence>
<dbReference type="InterPro" id="IPR001173">
    <property type="entry name" value="Glyco_trans_2-like"/>
</dbReference>
<dbReference type="EMBL" id="PYAW01000001">
    <property type="protein sequence ID" value="PSL48938.1"/>
    <property type="molecule type" value="Genomic_DNA"/>
</dbReference>
<gene>
    <name evidence="2" type="ORF">CLV51_101268</name>
</gene>
<keyword evidence="3" id="KW-1185">Reference proteome</keyword>
<dbReference type="Proteomes" id="UP000240971">
    <property type="component" value="Unassembled WGS sequence"/>
</dbReference>
<evidence type="ECO:0000313" key="2">
    <source>
        <dbReference type="EMBL" id="PSL48938.1"/>
    </source>
</evidence>
<dbReference type="AlphaFoldDB" id="A0A2P8HRW5"/>
<protein>
    <submittedName>
        <fullName evidence="2">Glycosyltransferase involved in cell wall biosynthesis</fullName>
    </submittedName>
</protein>
<name>A0A2P8HRW5_CHINA</name>
<reference evidence="2 3" key="1">
    <citation type="submission" date="2018-03" db="EMBL/GenBank/DDBJ databases">
        <title>Genomic Encyclopedia of Archaeal and Bacterial Type Strains, Phase II (KMG-II): from individual species to whole genera.</title>
        <authorList>
            <person name="Goeker M."/>
        </authorList>
    </citation>
    <scope>NUCLEOTIDE SEQUENCE [LARGE SCALE GENOMIC DNA]</scope>
    <source>
        <strain evidence="2 3">DSM 24859</strain>
    </source>
</reference>